<dbReference type="AlphaFoldDB" id="A0A9D4V7W0"/>
<evidence type="ECO:0000256" key="1">
    <source>
        <dbReference type="PROSITE-ProRule" id="PRU00175"/>
    </source>
</evidence>
<comment type="caution">
    <text evidence="4">The sequence shown here is derived from an EMBL/GenBank/DDBJ whole genome shotgun (WGS) entry which is preliminary data.</text>
</comment>
<gene>
    <name evidence="4" type="ORF">GOP47_0004039</name>
</gene>
<sequence length="474" mass="52134">MGSVCCTASRAQDMTEASDGWSMEQTRHVNTRATHGALSPPPISSQWDRRPHFSDLAASYNGMLLHRTASSSSRSCSNSISSESRTTASHRRCETSDGLLAVFNSPSDSFRYLQRPLDHIADSITIPSDSIWKKSVAHPNQQESGLSASSVAFSKGIKEADTSKRSQNWTKFDFSGSRQNMESSLSFMADGYVNEGSSTGLSSFQQMLSSVDVPLSIPRQKSCSWRTRGFSELGDSPRPRSLRWSNMGTPTNLFTDGEQEDFNELYIRNTGAMHNHDASTPQVESPKCGLCSKEISQKSFWSLSRALGGKELPVVGILECGHVYHAECLDQATPVAQARDPPCPKCKDEKSARTKVPEDLASKSRMRECSHVKGKISRVGVSVEDLDDAEPSKVVQHQCGLTESSLRKGVFHVHNADKGFSTRSLLRRQFSFRGKGSKDVNSNGFGSKRPGFAARVSPENSTREDDSFFGKRVH</sequence>
<dbReference type="InterPro" id="IPR013083">
    <property type="entry name" value="Znf_RING/FYVE/PHD"/>
</dbReference>
<dbReference type="InterPro" id="IPR001841">
    <property type="entry name" value="Znf_RING"/>
</dbReference>
<dbReference type="GO" id="GO:0008270">
    <property type="term" value="F:zinc ion binding"/>
    <property type="evidence" value="ECO:0007669"/>
    <property type="project" value="UniProtKB-KW"/>
</dbReference>
<dbReference type="Gene3D" id="3.30.40.10">
    <property type="entry name" value="Zinc/RING finger domain, C3HC4 (zinc finger)"/>
    <property type="match status" value="1"/>
</dbReference>
<evidence type="ECO:0000256" key="2">
    <source>
        <dbReference type="SAM" id="MobiDB-lite"/>
    </source>
</evidence>
<accession>A0A9D4V7W0</accession>
<keyword evidence="1" id="KW-0863">Zinc-finger</keyword>
<feature type="region of interest" description="Disordered" evidence="2">
    <location>
        <begin position="435"/>
        <end position="474"/>
    </location>
</feature>
<dbReference type="OrthoDB" id="1938835at2759"/>
<feature type="compositionally biased region" description="Basic and acidic residues" evidence="2">
    <location>
        <begin position="461"/>
        <end position="474"/>
    </location>
</feature>
<evidence type="ECO:0000313" key="4">
    <source>
        <dbReference type="EMBL" id="KAI5080856.1"/>
    </source>
</evidence>
<organism evidence="4 5">
    <name type="scientific">Adiantum capillus-veneris</name>
    <name type="common">Maidenhair fern</name>
    <dbReference type="NCBI Taxonomy" id="13818"/>
    <lineage>
        <taxon>Eukaryota</taxon>
        <taxon>Viridiplantae</taxon>
        <taxon>Streptophyta</taxon>
        <taxon>Embryophyta</taxon>
        <taxon>Tracheophyta</taxon>
        <taxon>Polypodiopsida</taxon>
        <taxon>Polypodiidae</taxon>
        <taxon>Polypodiales</taxon>
        <taxon>Pteridineae</taxon>
        <taxon>Pteridaceae</taxon>
        <taxon>Vittarioideae</taxon>
        <taxon>Adiantum</taxon>
    </lineage>
</organism>
<dbReference type="PANTHER" id="PTHR31150">
    <property type="entry name" value="EXPRESSED PROTEIN"/>
    <property type="match status" value="1"/>
</dbReference>
<dbReference type="EMBL" id="JABFUD020000004">
    <property type="protein sequence ID" value="KAI5080856.1"/>
    <property type="molecule type" value="Genomic_DNA"/>
</dbReference>
<dbReference type="SMART" id="SM00184">
    <property type="entry name" value="RING"/>
    <property type="match status" value="1"/>
</dbReference>
<keyword evidence="5" id="KW-1185">Reference proteome</keyword>
<dbReference type="Proteomes" id="UP000886520">
    <property type="component" value="Chromosome 4"/>
</dbReference>
<protein>
    <recommendedName>
        <fullName evidence="3">RING-type domain-containing protein</fullName>
    </recommendedName>
</protein>
<dbReference type="SUPFAM" id="SSF57850">
    <property type="entry name" value="RING/U-box"/>
    <property type="match status" value="1"/>
</dbReference>
<evidence type="ECO:0000313" key="5">
    <source>
        <dbReference type="Proteomes" id="UP000886520"/>
    </source>
</evidence>
<name>A0A9D4V7W0_ADICA</name>
<dbReference type="PANTHER" id="PTHR31150:SF32">
    <property type="entry name" value="RING_U-BOX SUPERFAMILY PROTEIN"/>
    <property type="match status" value="1"/>
</dbReference>
<reference evidence="4" key="1">
    <citation type="submission" date="2021-01" db="EMBL/GenBank/DDBJ databases">
        <title>Adiantum capillus-veneris genome.</title>
        <authorList>
            <person name="Fang Y."/>
            <person name="Liao Q."/>
        </authorList>
    </citation>
    <scope>NUCLEOTIDE SEQUENCE</scope>
    <source>
        <strain evidence="4">H3</strain>
        <tissue evidence="4">Leaf</tissue>
    </source>
</reference>
<proteinExistence type="predicted"/>
<evidence type="ECO:0000259" key="3">
    <source>
        <dbReference type="PROSITE" id="PS50089"/>
    </source>
</evidence>
<keyword evidence="1" id="KW-0862">Zinc</keyword>
<feature type="domain" description="RING-type" evidence="3">
    <location>
        <begin position="288"/>
        <end position="347"/>
    </location>
</feature>
<keyword evidence="1" id="KW-0479">Metal-binding</keyword>
<dbReference type="PROSITE" id="PS50089">
    <property type="entry name" value="ZF_RING_2"/>
    <property type="match status" value="1"/>
</dbReference>